<dbReference type="GO" id="GO:0016301">
    <property type="term" value="F:kinase activity"/>
    <property type="evidence" value="ECO:0007669"/>
    <property type="project" value="UniProtKB-KW"/>
</dbReference>
<dbReference type="Gene3D" id="3.30.200.20">
    <property type="entry name" value="Phosphorylase Kinase, domain 1"/>
    <property type="match status" value="1"/>
</dbReference>
<evidence type="ECO:0000259" key="6">
    <source>
        <dbReference type="PROSITE" id="PS50011"/>
    </source>
</evidence>
<protein>
    <submittedName>
        <fullName evidence="7">Serine/threonine-protein kinase</fullName>
    </submittedName>
</protein>
<feature type="domain" description="Protein kinase" evidence="6">
    <location>
        <begin position="57"/>
        <end position="343"/>
    </location>
</feature>
<gene>
    <name evidence="7" type="ORF">POL25_32475</name>
</gene>
<dbReference type="SMART" id="SM00220">
    <property type="entry name" value="S_TKc"/>
    <property type="match status" value="1"/>
</dbReference>
<dbReference type="RefSeq" id="WP_272090175.1">
    <property type="nucleotide sequence ID" value="NZ_JAQNDL010000003.1"/>
</dbReference>
<sequence length="984" mass="104695">MPGEASAAELVSRVMTDADQEPAGLMLPDSVDAELVRARLLTAMFGQQAGAPRFGRFELRERIGEGGMGVVYRGFDPQLERTVAVKLIDTRDVPASQRERALREARSLARLAHPNIITVFEAGLTDARVWIAMEYVPGTTMRDYLTRTPRPTSTAILKHWIAVGRGLVAVHAAGLVHRDVKPSNVLIGDDGRARLIDFGLVHTLHGDSDASTLTQESSASGEATPRSAGFVGTRAYAAPEQLAGREVDAAADQYALCVAIWESLAGRRPAVGERATIEGVSPRLSRALSRGLAADPRGRFRSLGDFLAELEAVVDGPRRRLGLALGGATLGALVAGAAASQWVAPEPPPACAADPEALVGTWDDARRNALRGRFLEESSLAFAQTTVSTLITGFDGWAREWQEARRAACVATRIEGVQSDTALDLRNACLERKRRRVQVVIDTLLAAGGDEPLAGRAPALLASLPALSDCDDPERLAQIEPMPADEPGREAVLRGYDVLARAGALAAAGALARAQASVDDFAAEAVGARYGPLRLELEAFPARLDLLREQTTRGVPQLVAVAREAEAGRLDELAATLRVEAAEAASGRWSRPELEQWLIDEADAALRRLGRPADARGLALRVAGARQLAQAGRFAEALAVHEQVREAARRLGDDARVESQGLNIAGMLAQLGRQDEARAVLEAGLGAARGRWGEDSPAAGDHLFDLALLAIDTGDLASARAHLDAAGAIARAAFGADSLSLSRIEFVRVRLDMLAGAFAAGLARLDAVLAVHVRALGPAHELLAELHEARGVLCFFTRDLAASIAAYRAALQIRERVLGPTHALVARLHSNLGESELALGRMNEARISFERALVIYQSTVAVDDPSLALPLKGRGQVALAEGLPRQAIGDLERALALQLASGAEPLETADLKFSLARALAAAEGRRSPRARQLAREARTDYAAREMREPVAQIDAWQAMDQPPLRLIVKTGSGSESGGIDSPSR</sequence>
<dbReference type="PROSITE" id="PS00107">
    <property type="entry name" value="PROTEIN_KINASE_ATP"/>
    <property type="match status" value="1"/>
</dbReference>
<organism evidence="7 8">
    <name type="scientific">Nannocystis bainbridge</name>
    <dbReference type="NCBI Taxonomy" id="2995303"/>
    <lineage>
        <taxon>Bacteria</taxon>
        <taxon>Pseudomonadati</taxon>
        <taxon>Myxococcota</taxon>
        <taxon>Polyangia</taxon>
        <taxon>Nannocystales</taxon>
        <taxon>Nannocystaceae</taxon>
        <taxon>Nannocystis</taxon>
    </lineage>
</organism>
<feature type="binding site" evidence="5">
    <location>
        <position position="86"/>
    </location>
    <ligand>
        <name>ATP</name>
        <dbReference type="ChEBI" id="CHEBI:30616"/>
    </ligand>
</feature>
<evidence type="ECO:0000313" key="8">
    <source>
        <dbReference type="Proteomes" id="UP001221686"/>
    </source>
</evidence>
<dbReference type="Pfam" id="PF00069">
    <property type="entry name" value="Pkinase"/>
    <property type="match status" value="1"/>
</dbReference>
<dbReference type="PANTHER" id="PTHR43289:SF6">
    <property type="entry name" value="SERINE_THREONINE-PROTEIN KINASE NEKL-3"/>
    <property type="match status" value="1"/>
</dbReference>
<keyword evidence="8" id="KW-1185">Reference proteome</keyword>
<dbReference type="PROSITE" id="PS00108">
    <property type="entry name" value="PROTEIN_KINASE_ST"/>
    <property type="match status" value="1"/>
</dbReference>
<dbReference type="PROSITE" id="PS50011">
    <property type="entry name" value="PROTEIN_KINASE_DOM"/>
    <property type="match status" value="1"/>
</dbReference>
<dbReference type="SMART" id="SM00028">
    <property type="entry name" value="TPR"/>
    <property type="match status" value="3"/>
</dbReference>
<dbReference type="Gene3D" id="1.25.40.10">
    <property type="entry name" value="Tetratricopeptide repeat domain"/>
    <property type="match status" value="2"/>
</dbReference>
<dbReference type="InterPro" id="IPR000719">
    <property type="entry name" value="Prot_kinase_dom"/>
</dbReference>
<accession>A0ABT5E8D0</accession>
<name>A0ABT5E8D0_9BACT</name>
<dbReference type="PANTHER" id="PTHR43289">
    <property type="entry name" value="MITOGEN-ACTIVATED PROTEIN KINASE KINASE KINASE 20-RELATED"/>
    <property type="match status" value="1"/>
</dbReference>
<dbReference type="InterPro" id="IPR019734">
    <property type="entry name" value="TPR_rpt"/>
</dbReference>
<evidence type="ECO:0000256" key="3">
    <source>
        <dbReference type="ARBA" id="ARBA00022777"/>
    </source>
</evidence>
<dbReference type="InterPro" id="IPR011009">
    <property type="entry name" value="Kinase-like_dom_sf"/>
</dbReference>
<evidence type="ECO:0000256" key="1">
    <source>
        <dbReference type="ARBA" id="ARBA00022679"/>
    </source>
</evidence>
<dbReference type="SUPFAM" id="SSF56112">
    <property type="entry name" value="Protein kinase-like (PK-like)"/>
    <property type="match status" value="1"/>
</dbReference>
<keyword evidence="2 5" id="KW-0547">Nucleotide-binding</keyword>
<dbReference type="InterPro" id="IPR017441">
    <property type="entry name" value="Protein_kinase_ATP_BS"/>
</dbReference>
<keyword evidence="4 5" id="KW-0067">ATP-binding</keyword>
<reference evidence="7 8" key="1">
    <citation type="submission" date="2022-11" db="EMBL/GenBank/DDBJ databases">
        <title>Minimal conservation of predation-associated metabolite biosynthetic gene clusters underscores biosynthetic potential of Myxococcota including descriptions for ten novel species: Archangium lansinium sp. nov., Myxococcus landrumus sp. nov., Nannocystis bai.</title>
        <authorList>
            <person name="Ahearne A."/>
            <person name="Stevens C."/>
            <person name="Dowd S."/>
        </authorList>
    </citation>
    <scope>NUCLEOTIDE SEQUENCE [LARGE SCALE GENOMIC DNA]</scope>
    <source>
        <strain evidence="7 8">BB15-2</strain>
    </source>
</reference>
<dbReference type="Pfam" id="PF13424">
    <property type="entry name" value="TPR_12"/>
    <property type="match status" value="1"/>
</dbReference>
<dbReference type="Proteomes" id="UP001221686">
    <property type="component" value="Unassembled WGS sequence"/>
</dbReference>
<dbReference type="SUPFAM" id="SSF48452">
    <property type="entry name" value="TPR-like"/>
    <property type="match status" value="2"/>
</dbReference>
<evidence type="ECO:0000313" key="7">
    <source>
        <dbReference type="EMBL" id="MDC0721670.1"/>
    </source>
</evidence>
<comment type="caution">
    <text evidence="7">The sequence shown here is derived from an EMBL/GenBank/DDBJ whole genome shotgun (WGS) entry which is preliminary data.</text>
</comment>
<keyword evidence="3 7" id="KW-0418">Kinase</keyword>
<dbReference type="CDD" id="cd14014">
    <property type="entry name" value="STKc_PknB_like"/>
    <property type="match status" value="1"/>
</dbReference>
<dbReference type="InterPro" id="IPR008271">
    <property type="entry name" value="Ser/Thr_kinase_AS"/>
</dbReference>
<dbReference type="Gene3D" id="1.10.510.10">
    <property type="entry name" value="Transferase(Phosphotransferase) domain 1"/>
    <property type="match status" value="1"/>
</dbReference>
<evidence type="ECO:0000256" key="5">
    <source>
        <dbReference type="PROSITE-ProRule" id="PRU10141"/>
    </source>
</evidence>
<evidence type="ECO:0000256" key="4">
    <source>
        <dbReference type="ARBA" id="ARBA00022840"/>
    </source>
</evidence>
<dbReference type="EMBL" id="JAQNDL010000003">
    <property type="protein sequence ID" value="MDC0721670.1"/>
    <property type="molecule type" value="Genomic_DNA"/>
</dbReference>
<evidence type="ECO:0000256" key="2">
    <source>
        <dbReference type="ARBA" id="ARBA00022741"/>
    </source>
</evidence>
<proteinExistence type="predicted"/>
<dbReference type="InterPro" id="IPR011990">
    <property type="entry name" value="TPR-like_helical_dom_sf"/>
</dbReference>
<keyword evidence="1" id="KW-0808">Transferase</keyword>